<reference evidence="1" key="1">
    <citation type="journal article" date="2023" name="bioRxiv">
        <title>Improved chromosome-level genome assembly for marigold (Tagetes erecta).</title>
        <authorList>
            <person name="Jiang F."/>
            <person name="Yuan L."/>
            <person name="Wang S."/>
            <person name="Wang H."/>
            <person name="Xu D."/>
            <person name="Wang A."/>
            <person name="Fan W."/>
        </authorList>
    </citation>
    <scope>NUCLEOTIDE SEQUENCE</scope>
    <source>
        <strain evidence="1">WSJ</strain>
        <tissue evidence="1">Leaf</tissue>
    </source>
</reference>
<accession>A0AAD8P647</accession>
<dbReference type="EMBL" id="JAUHHV010000002">
    <property type="protein sequence ID" value="KAK1433321.1"/>
    <property type="molecule type" value="Genomic_DNA"/>
</dbReference>
<proteinExistence type="predicted"/>
<name>A0AAD8P647_TARER</name>
<sequence>MNFAAIQKFSSAICQLSYDNPPDYYDKYIAMSTRECLNSQLIKVKQPKHHQTDFNRSSTPFSCPLRQYLL</sequence>
<keyword evidence="2" id="KW-1185">Reference proteome</keyword>
<gene>
    <name evidence="1" type="ORF">QVD17_10231</name>
</gene>
<dbReference type="Proteomes" id="UP001229421">
    <property type="component" value="Unassembled WGS sequence"/>
</dbReference>
<comment type="caution">
    <text evidence="1">The sequence shown here is derived from an EMBL/GenBank/DDBJ whole genome shotgun (WGS) entry which is preliminary data.</text>
</comment>
<evidence type="ECO:0000313" key="1">
    <source>
        <dbReference type="EMBL" id="KAK1433321.1"/>
    </source>
</evidence>
<organism evidence="1 2">
    <name type="scientific">Tagetes erecta</name>
    <name type="common">African marigold</name>
    <dbReference type="NCBI Taxonomy" id="13708"/>
    <lineage>
        <taxon>Eukaryota</taxon>
        <taxon>Viridiplantae</taxon>
        <taxon>Streptophyta</taxon>
        <taxon>Embryophyta</taxon>
        <taxon>Tracheophyta</taxon>
        <taxon>Spermatophyta</taxon>
        <taxon>Magnoliopsida</taxon>
        <taxon>eudicotyledons</taxon>
        <taxon>Gunneridae</taxon>
        <taxon>Pentapetalae</taxon>
        <taxon>asterids</taxon>
        <taxon>campanulids</taxon>
        <taxon>Asterales</taxon>
        <taxon>Asteraceae</taxon>
        <taxon>Asteroideae</taxon>
        <taxon>Heliantheae alliance</taxon>
        <taxon>Tageteae</taxon>
        <taxon>Tagetes</taxon>
    </lineage>
</organism>
<dbReference type="AlphaFoldDB" id="A0AAD8P647"/>
<evidence type="ECO:0000313" key="2">
    <source>
        <dbReference type="Proteomes" id="UP001229421"/>
    </source>
</evidence>
<protein>
    <submittedName>
        <fullName evidence="1">Uncharacterized protein</fullName>
    </submittedName>
</protein>